<dbReference type="InterPro" id="IPR053016">
    <property type="entry name" value="CTF18-RFC_complex"/>
</dbReference>
<dbReference type="SUPFAM" id="SSF52540">
    <property type="entry name" value="P-loop containing nucleoside triphosphate hydrolases"/>
    <property type="match status" value="1"/>
</dbReference>
<evidence type="ECO:0000259" key="10">
    <source>
        <dbReference type="SMART" id="SM00382"/>
    </source>
</evidence>
<dbReference type="GO" id="GO:0016887">
    <property type="term" value="F:ATP hydrolysis activity"/>
    <property type="evidence" value="ECO:0007669"/>
    <property type="project" value="InterPro"/>
</dbReference>
<evidence type="ECO:0000256" key="1">
    <source>
        <dbReference type="ARBA" id="ARBA00004123"/>
    </source>
</evidence>
<dbReference type="GeneID" id="63801564"/>
<feature type="region of interest" description="Disordered" evidence="9">
    <location>
        <begin position="597"/>
        <end position="619"/>
    </location>
</feature>
<comment type="caution">
    <text evidence="11">The sequence shown here is derived from an EMBL/GenBank/DDBJ whole genome shotgun (WGS) entry which is preliminary data.</text>
</comment>
<reference evidence="11 12" key="1">
    <citation type="submission" date="2016-07" db="EMBL/GenBank/DDBJ databases">
        <title>Pervasive Adenine N6-methylation of Active Genes in Fungi.</title>
        <authorList>
            <consortium name="DOE Joint Genome Institute"/>
            <person name="Mondo S.J."/>
            <person name="Dannebaum R.O."/>
            <person name="Kuo R.C."/>
            <person name="Labutti K."/>
            <person name="Haridas S."/>
            <person name="Kuo A."/>
            <person name="Salamov A."/>
            <person name="Ahrendt S.R."/>
            <person name="Lipzen A."/>
            <person name="Sullivan W."/>
            <person name="Andreopoulos W.B."/>
            <person name="Clum A."/>
            <person name="Lindquist E."/>
            <person name="Daum C."/>
            <person name="Ramamoorthy G.K."/>
            <person name="Gryganskyi A."/>
            <person name="Culley D."/>
            <person name="Magnuson J.K."/>
            <person name="James T.Y."/>
            <person name="O'Malley M.A."/>
            <person name="Stajich J.E."/>
            <person name="Spatafora J.W."/>
            <person name="Visel A."/>
            <person name="Grigoriev I.V."/>
        </authorList>
    </citation>
    <scope>NUCLEOTIDE SEQUENCE [LARGE SCALE GENOMIC DNA]</scope>
    <source>
        <strain evidence="11 12">ATCC 12442</strain>
    </source>
</reference>
<keyword evidence="3" id="KW-0547">Nucleotide-binding</keyword>
<organism evidence="11 12">
    <name type="scientific">Linderina pennispora</name>
    <dbReference type="NCBI Taxonomy" id="61395"/>
    <lineage>
        <taxon>Eukaryota</taxon>
        <taxon>Fungi</taxon>
        <taxon>Fungi incertae sedis</taxon>
        <taxon>Zoopagomycota</taxon>
        <taxon>Kickxellomycotina</taxon>
        <taxon>Kickxellomycetes</taxon>
        <taxon>Kickxellales</taxon>
        <taxon>Kickxellaceae</taxon>
        <taxon>Linderina</taxon>
    </lineage>
</organism>
<dbReference type="Proteomes" id="UP000193922">
    <property type="component" value="Unassembled WGS sequence"/>
</dbReference>
<protein>
    <submittedName>
        <fullName evidence="11">p-loop containing nucleoside triphosphate hydrolase protein</fullName>
    </submittedName>
</protein>
<dbReference type="STRING" id="61395.A0A1Y1WKC2"/>
<dbReference type="Gene3D" id="3.40.50.300">
    <property type="entry name" value="P-loop containing nucleotide triphosphate hydrolases"/>
    <property type="match status" value="1"/>
</dbReference>
<keyword evidence="12" id="KW-1185">Reference proteome</keyword>
<comment type="similarity">
    <text evidence="8">Belongs to the activator 1 small subunits family. CTF18 subfamily.</text>
</comment>
<proteinExistence type="inferred from homology"/>
<dbReference type="GO" id="GO:0005524">
    <property type="term" value="F:ATP binding"/>
    <property type="evidence" value="ECO:0007669"/>
    <property type="project" value="UniProtKB-KW"/>
</dbReference>
<accession>A0A1Y1WKC2</accession>
<sequence>MQWIKEWDYCVFGRDNALTTRTNVNTNGFGRALPPKPKSTDKWKRPDKRILLLSGPPGLGKTTLAHVVAKQAGYATIEINASDDRTVSKVRDRILGVTQTHAVGLHGSTRPQLLVIDEIDGAAQAQSSQGDFISTLVSLATADESSGDKAKAKKHPPAKGKFGPLLRPIICICNNVYAPVLRPLRQVAQCYQIHAPTAVQLAKRLEEVCENEGMAADAWSLMALAKQNEGDIRACLNSLQMIRAHSSALGADHLRGNNIGIKDVQRSLFAVWDMIFTRPSAASLQRAQPAQKSSYSEMLLEAVQSAGENERIMQGCFENYLRMDFRDLTHTKVASLCTDWLEFYDFVDSACRKNPSVAEPLYGYLHYPILAIHRTCSTALGLASGEFEYPHSEYAAFQARQVATSIIQSLAAGCTSVRARATCTINSVATSLLDPLLHIISPTLMTANKQLLKGGEKDRLMRLLDVMSSWQLTFVQSKETDGQFVYKLEPPIDRLFAFADRRPARNILPMRYPVRQLVAQELERMRMARIAAKEEMQNGKKGGSGGAKEAAKREYLDKLFADPLANAIQAPKSKDVPMDEDGEPLIKDFFGRLVKRKTKQTGPKEATPGTNASASGGRHEAGKSKMWFHFFEGFSNAVRKPTQMKELFE</sequence>
<gene>
    <name evidence="11" type="ORF">DL89DRAFT_231629</name>
</gene>
<evidence type="ECO:0000256" key="7">
    <source>
        <dbReference type="ARBA" id="ARBA00023306"/>
    </source>
</evidence>
<evidence type="ECO:0000256" key="4">
    <source>
        <dbReference type="ARBA" id="ARBA00022840"/>
    </source>
</evidence>
<dbReference type="InterPro" id="IPR003959">
    <property type="entry name" value="ATPase_AAA_core"/>
</dbReference>
<keyword evidence="5" id="KW-0238">DNA-binding</keyword>
<dbReference type="CDD" id="cd00009">
    <property type="entry name" value="AAA"/>
    <property type="match status" value="1"/>
</dbReference>
<dbReference type="InterPro" id="IPR047854">
    <property type="entry name" value="RFC_lid"/>
</dbReference>
<keyword evidence="2" id="KW-0235">DNA replication</keyword>
<comment type="subcellular location">
    <subcellularLocation>
        <location evidence="1">Nucleus</location>
    </subcellularLocation>
</comment>
<dbReference type="RefSeq" id="XP_040747242.1">
    <property type="nucleotide sequence ID" value="XM_040884916.1"/>
</dbReference>
<evidence type="ECO:0000256" key="3">
    <source>
        <dbReference type="ARBA" id="ARBA00022741"/>
    </source>
</evidence>
<dbReference type="EMBL" id="MCFD01000001">
    <property type="protein sequence ID" value="ORX74031.1"/>
    <property type="molecule type" value="Genomic_DNA"/>
</dbReference>
<evidence type="ECO:0000313" key="12">
    <source>
        <dbReference type="Proteomes" id="UP000193922"/>
    </source>
</evidence>
<dbReference type="InterPro" id="IPR003593">
    <property type="entry name" value="AAA+_ATPase"/>
</dbReference>
<dbReference type="Pfam" id="PF00004">
    <property type="entry name" value="AAA"/>
    <property type="match status" value="1"/>
</dbReference>
<dbReference type="GO" id="GO:0005634">
    <property type="term" value="C:nucleus"/>
    <property type="evidence" value="ECO:0007669"/>
    <property type="project" value="UniProtKB-SubCell"/>
</dbReference>
<evidence type="ECO:0000256" key="9">
    <source>
        <dbReference type="SAM" id="MobiDB-lite"/>
    </source>
</evidence>
<evidence type="ECO:0000256" key="8">
    <source>
        <dbReference type="ARBA" id="ARBA00043975"/>
    </source>
</evidence>
<evidence type="ECO:0000313" key="11">
    <source>
        <dbReference type="EMBL" id="ORX74031.1"/>
    </source>
</evidence>
<keyword evidence="7" id="KW-0131">Cell cycle</keyword>
<evidence type="ECO:0000256" key="6">
    <source>
        <dbReference type="ARBA" id="ARBA00023242"/>
    </source>
</evidence>
<name>A0A1Y1WKC2_9FUNG</name>
<dbReference type="SMART" id="SM00382">
    <property type="entry name" value="AAA"/>
    <property type="match status" value="1"/>
</dbReference>
<dbReference type="CDD" id="cd18140">
    <property type="entry name" value="HLD_clamp_RFC"/>
    <property type="match status" value="1"/>
</dbReference>
<evidence type="ECO:0000256" key="2">
    <source>
        <dbReference type="ARBA" id="ARBA00022705"/>
    </source>
</evidence>
<dbReference type="PANTHER" id="PTHR46765:SF1">
    <property type="entry name" value="P-LOOP CONTAINING NUCLEOSIDE TRIPHOSPHATE HYDROLASES SUPERFAMILY PROTEIN"/>
    <property type="match status" value="1"/>
</dbReference>
<feature type="domain" description="AAA+ ATPase" evidence="10">
    <location>
        <begin position="47"/>
        <end position="194"/>
    </location>
</feature>
<keyword evidence="4" id="KW-0067">ATP-binding</keyword>
<dbReference type="GO" id="GO:0003677">
    <property type="term" value="F:DNA binding"/>
    <property type="evidence" value="ECO:0007669"/>
    <property type="project" value="UniProtKB-KW"/>
</dbReference>
<dbReference type="GO" id="GO:0006260">
    <property type="term" value="P:DNA replication"/>
    <property type="evidence" value="ECO:0007669"/>
    <property type="project" value="UniProtKB-KW"/>
</dbReference>
<dbReference type="InterPro" id="IPR027417">
    <property type="entry name" value="P-loop_NTPase"/>
</dbReference>
<evidence type="ECO:0000256" key="5">
    <source>
        <dbReference type="ARBA" id="ARBA00023125"/>
    </source>
</evidence>
<keyword evidence="11" id="KW-0378">Hydrolase</keyword>
<keyword evidence="6" id="KW-0539">Nucleus</keyword>
<dbReference type="AlphaFoldDB" id="A0A1Y1WKC2"/>
<dbReference type="OrthoDB" id="2195431at2759"/>
<dbReference type="Gene3D" id="1.10.8.60">
    <property type="match status" value="1"/>
</dbReference>
<dbReference type="PANTHER" id="PTHR46765">
    <property type="entry name" value="P-LOOP CONTAINING NUCLEOSIDE TRIPHOSPHATE HYDROLASES SUPERFAMILY PROTEIN"/>
    <property type="match status" value="1"/>
</dbReference>